<name>A0AAD6CHM6_9EURO</name>
<sequence length="93" mass="10481">MQVACARTQSQRLAADSVTGCPKWGYDILERQDGNFRWRIESALLWKQGLDAQTPWVQANPAHMAGSYLGLKATYHSWLIMTLVVDANCVAWL</sequence>
<evidence type="ECO:0000313" key="1">
    <source>
        <dbReference type="EMBL" id="KAJ5461900.1"/>
    </source>
</evidence>
<reference evidence="1" key="2">
    <citation type="journal article" date="2023" name="IMA Fungus">
        <title>Comparative genomic study of the Penicillium genus elucidates a diverse pangenome and 15 lateral gene transfer events.</title>
        <authorList>
            <person name="Petersen C."/>
            <person name="Sorensen T."/>
            <person name="Nielsen M.R."/>
            <person name="Sondergaard T.E."/>
            <person name="Sorensen J.L."/>
            <person name="Fitzpatrick D.A."/>
            <person name="Frisvad J.C."/>
            <person name="Nielsen K.L."/>
        </authorList>
    </citation>
    <scope>NUCLEOTIDE SEQUENCE</scope>
    <source>
        <strain evidence="1">IBT 16125</strain>
    </source>
</reference>
<protein>
    <submittedName>
        <fullName evidence="1">Uncharacterized protein</fullName>
    </submittedName>
</protein>
<dbReference type="AlphaFoldDB" id="A0AAD6CHM6"/>
<evidence type="ECO:0000313" key="2">
    <source>
        <dbReference type="Proteomes" id="UP001213681"/>
    </source>
</evidence>
<dbReference type="EMBL" id="JAPVEA010000002">
    <property type="protein sequence ID" value="KAJ5461900.1"/>
    <property type="molecule type" value="Genomic_DNA"/>
</dbReference>
<dbReference type="RefSeq" id="XP_056770942.1">
    <property type="nucleotide sequence ID" value="XM_056906835.1"/>
</dbReference>
<proteinExistence type="predicted"/>
<dbReference type="Proteomes" id="UP001213681">
    <property type="component" value="Unassembled WGS sequence"/>
</dbReference>
<gene>
    <name evidence="1" type="ORF">N7458_003452</name>
</gene>
<accession>A0AAD6CHM6</accession>
<comment type="caution">
    <text evidence="1">The sequence shown here is derived from an EMBL/GenBank/DDBJ whole genome shotgun (WGS) entry which is preliminary data.</text>
</comment>
<dbReference type="GeneID" id="81597078"/>
<keyword evidence="2" id="KW-1185">Reference proteome</keyword>
<organism evidence="1 2">
    <name type="scientific">Penicillium daleae</name>
    <dbReference type="NCBI Taxonomy" id="63821"/>
    <lineage>
        <taxon>Eukaryota</taxon>
        <taxon>Fungi</taxon>
        <taxon>Dikarya</taxon>
        <taxon>Ascomycota</taxon>
        <taxon>Pezizomycotina</taxon>
        <taxon>Eurotiomycetes</taxon>
        <taxon>Eurotiomycetidae</taxon>
        <taxon>Eurotiales</taxon>
        <taxon>Aspergillaceae</taxon>
        <taxon>Penicillium</taxon>
    </lineage>
</organism>
<reference evidence="1" key="1">
    <citation type="submission" date="2022-12" db="EMBL/GenBank/DDBJ databases">
        <authorList>
            <person name="Petersen C."/>
        </authorList>
    </citation>
    <scope>NUCLEOTIDE SEQUENCE</scope>
    <source>
        <strain evidence="1">IBT 16125</strain>
    </source>
</reference>